<feature type="signal peptide" evidence="10">
    <location>
        <begin position="1"/>
        <end position="29"/>
    </location>
</feature>
<name>A0A1V9FR07_9BACT</name>
<evidence type="ECO:0000256" key="3">
    <source>
        <dbReference type="ARBA" id="ARBA00022452"/>
    </source>
</evidence>
<dbReference type="Pfam" id="PF13620">
    <property type="entry name" value="CarboxypepD_reg"/>
    <property type="match status" value="1"/>
</dbReference>
<dbReference type="OrthoDB" id="9768177at2"/>
<gene>
    <name evidence="13" type="ORF">A3860_32315</name>
</gene>
<evidence type="ECO:0000256" key="9">
    <source>
        <dbReference type="RuleBase" id="RU003357"/>
    </source>
</evidence>
<evidence type="ECO:0008006" key="15">
    <source>
        <dbReference type="Google" id="ProtNLM"/>
    </source>
</evidence>
<dbReference type="InterPro" id="IPR023997">
    <property type="entry name" value="TonB-dep_OMP_SusC/RagA_CS"/>
</dbReference>
<dbReference type="STRING" id="1703345.A3860_32315"/>
<dbReference type="Proteomes" id="UP000192796">
    <property type="component" value="Unassembled WGS sequence"/>
</dbReference>
<dbReference type="Pfam" id="PF00593">
    <property type="entry name" value="TonB_dep_Rec_b-barrel"/>
    <property type="match status" value="1"/>
</dbReference>
<keyword evidence="6 8" id="KW-0472">Membrane</keyword>
<keyword evidence="3 8" id="KW-1134">Transmembrane beta strand</keyword>
<keyword evidence="2 8" id="KW-0813">Transport</keyword>
<dbReference type="Pfam" id="PF07715">
    <property type="entry name" value="Plug"/>
    <property type="match status" value="1"/>
</dbReference>
<evidence type="ECO:0000256" key="4">
    <source>
        <dbReference type="ARBA" id="ARBA00022692"/>
    </source>
</evidence>
<dbReference type="InterPro" id="IPR037066">
    <property type="entry name" value="Plug_dom_sf"/>
</dbReference>
<dbReference type="InterPro" id="IPR008969">
    <property type="entry name" value="CarboxyPept-like_regulatory"/>
</dbReference>
<dbReference type="InterPro" id="IPR039426">
    <property type="entry name" value="TonB-dep_rcpt-like"/>
</dbReference>
<sequence length="1062" mass="117585">MRRTLKNARAFILPVLLLSQLFFLSPIIAQQNSTVTGVVSNEKNQPIANITVVARNTKTNFAAGANTDTGGVFMFRNLPAGGPYNFSFSGVGLEAQQLNGYTLKEGASLSLVVTMKGLESTLDQVVVVGYGTRKKSEVTSSIVSINSQDIKERPVQNALQALQGKAAGIDITSNERPGEIGRVLIRGVRSPTASSDPLYVVDGIPLNVGSISAVNPNDIETVDVLKDASATAIYGSRGANGVVLITTKKGKNGALNLDYIGTLTVEDIKNRMEMMNSSQYIDFRRDAYRRVKYLGLTGTSYPDVPTMADDQKIFGADPYAWANVQKGWANGAWDGSLVPTTDWTKMVKQTGITQDHIISVSGGSAKVKAYASFGYLKQKGTQLGQDYTRYSSKFNIEINPVKWFSMGTSITATYGLQNFGYSTSNATGPSSLYSAANGMLPYAIPFDSTGKRINLPGGDVNIQNPIGEEKYNVNLRKTLRALGAFHIEFMPIDGLRYRLTFGPDYNNYYNGRYMDSMSINRGAGQAGSSNYAQLNQTNNFAWTLDHLLTYNKTINGEHNLGATFLYSATSIRDETSSMTATKLPWASQKWYQLNSVSALDAFSTGLTERQLLSYMGRINYSYRGKYYFDAYTRWDGASQLAKGHKWDMFPAASVAWRISEEDFMRQQVPWVDNLKIRAGFGTVGNSAITPYQTLGPSQTEYYTWGSVVDAGYVSSDPSSANPSTLPNPNLKWERTTQADLGLEFRLFHGRVDGAIDLYASRTKDLLLLRSVPSTTGYTQSYDNVGKTANKGIEITLNTVNVQQGDFTWSSTLNFSANRDRFVETANGKQDDISNGWFIGQRLNTVYDYQKEGIWQEGDKDELAKFNANLATASQFKPGMIKVKDQNGDYKIDLNNDRRVVANLQPKWNGGIMNEFNYRNWGLNIFIFARWGYYIQTGAEALQGRFAQRVLNYWTPGNPTNDYPAPNYNNAAGDAFRSSMNYQDGSFIKIRNITLSYMMPKGVMSRLKMKNCRIYSQVLNPGLIYSKIKWLDPDLNAKVKTSDADPGVSTYNRGFVIGLNAGF</sequence>
<dbReference type="RefSeq" id="WP_081152487.1">
    <property type="nucleotide sequence ID" value="NZ_LVYD01000059.1"/>
</dbReference>
<keyword evidence="10" id="KW-0732">Signal</keyword>
<keyword evidence="7 8" id="KW-0998">Cell outer membrane</keyword>
<dbReference type="SUPFAM" id="SSF49464">
    <property type="entry name" value="Carboxypeptidase regulatory domain-like"/>
    <property type="match status" value="1"/>
</dbReference>
<dbReference type="AlphaFoldDB" id="A0A1V9FR07"/>
<evidence type="ECO:0000256" key="7">
    <source>
        <dbReference type="ARBA" id="ARBA00023237"/>
    </source>
</evidence>
<dbReference type="InterPro" id="IPR012910">
    <property type="entry name" value="Plug_dom"/>
</dbReference>
<evidence type="ECO:0000256" key="1">
    <source>
        <dbReference type="ARBA" id="ARBA00004571"/>
    </source>
</evidence>
<protein>
    <recommendedName>
        <fullName evidence="15">SusC/RagA family protein</fullName>
    </recommendedName>
</protein>
<organism evidence="13 14">
    <name type="scientific">Niastella vici</name>
    <dbReference type="NCBI Taxonomy" id="1703345"/>
    <lineage>
        <taxon>Bacteria</taxon>
        <taxon>Pseudomonadati</taxon>
        <taxon>Bacteroidota</taxon>
        <taxon>Chitinophagia</taxon>
        <taxon>Chitinophagales</taxon>
        <taxon>Chitinophagaceae</taxon>
        <taxon>Niastella</taxon>
    </lineage>
</organism>
<evidence type="ECO:0000256" key="2">
    <source>
        <dbReference type="ARBA" id="ARBA00022448"/>
    </source>
</evidence>
<reference evidence="13 14" key="1">
    <citation type="submission" date="2016-03" db="EMBL/GenBank/DDBJ databases">
        <title>Niastella vici sp. nov., isolated from farmland soil.</title>
        <authorList>
            <person name="Chen L."/>
            <person name="Wang D."/>
            <person name="Yang S."/>
            <person name="Wang G."/>
        </authorList>
    </citation>
    <scope>NUCLEOTIDE SEQUENCE [LARGE SCALE GENOMIC DNA]</scope>
    <source>
        <strain evidence="13 14">DJ57</strain>
    </source>
</reference>
<feature type="domain" description="TonB-dependent receptor plug" evidence="12">
    <location>
        <begin position="135"/>
        <end position="242"/>
    </location>
</feature>
<evidence type="ECO:0000256" key="10">
    <source>
        <dbReference type="SAM" id="SignalP"/>
    </source>
</evidence>
<keyword evidence="14" id="KW-1185">Reference proteome</keyword>
<evidence type="ECO:0000313" key="13">
    <source>
        <dbReference type="EMBL" id="OQP60686.1"/>
    </source>
</evidence>
<dbReference type="SUPFAM" id="SSF56935">
    <property type="entry name" value="Porins"/>
    <property type="match status" value="1"/>
</dbReference>
<dbReference type="NCBIfam" id="TIGR04056">
    <property type="entry name" value="OMP_RagA_SusC"/>
    <property type="match status" value="1"/>
</dbReference>
<keyword evidence="5 9" id="KW-0798">TonB box</keyword>
<evidence type="ECO:0000256" key="8">
    <source>
        <dbReference type="PROSITE-ProRule" id="PRU01360"/>
    </source>
</evidence>
<dbReference type="InterPro" id="IPR000531">
    <property type="entry name" value="Beta-barrel_TonB"/>
</dbReference>
<dbReference type="Gene3D" id="2.170.130.10">
    <property type="entry name" value="TonB-dependent receptor, plug domain"/>
    <property type="match status" value="1"/>
</dbReference>
<dbReference type="InterPro" id="IPR023996">
    <property type="entry name" value="TonB-dep_OMP_SusC/RagA"/>
</dbReference>
<evidence type="ECO:0000259" key="11">
    <source>
        <dbReference type="Pfam" id="PF00593"/>
    </source>
</evidence>
<keyword evidence="4 8" id="KW-0812">Transmembrane</keyword>
<evidence type="ECO:0000259" key="12">
    <source>
        <dbReference type="Pfam" id="PF07715"/>
    </source>
</evidence>
<evidence type="ECO:0000256" key="6">
    <source>
        <dbReference type="ARBA" id="ARBA00023136"/>
    </source>
</evidence>
<evidence type="ECO:0000313" key="14">
    <source>
        <dbReference type="Proteomes" id="UP000192796"/>
    </source>
</evidence>
<dbReference type="GO" id="GO:0009279">
    <property type="term" value="C:cell outer membrane"/>
    <property type="evidence" value="ECO:0007669"/>
    <property type="project" value="UniProtKB-SubCell"/>
</dbReference>
<dbReference type="EMBL" id="LVYD01000059">
    <property type="protein sequence ID" value="OQP60686.1"/>
    <property type="molecule type" value="Genomic_DNA"/>
</dbReference>
<proteinExistence type="inferred from homology"/>
<dbReference type="Gene3D" id="2.60.40.1120">
    <property type="entry name" value="Carboxypeptidase-like, regulatory domain"/>
    <property type="match status" value="1"/>
</dbReference>
<feature type="domain" description="TonB-dependent receptor-like beta-barrel" evidence="11">
    <location>
        <begin position="423"/>
        <end position="934"/>
    </location>
</feature>
<dbReference type="PROSITE" id="PS52016">
    <property type="entry name" value="TONB_DEPENDENT_REC_3"/>
    <property type="match status" value="1"/>
</dbReference>
<comment type="similarity">
    <text evidence="8 9">Belongs to the TonB-dependent receptor family.</text>
</comment>
<feature type="chain" id="PRO_5013093941" description="SusC/RagA family protein" evidence="10">
    <location>
        <begin position="30"/>
        <end position="1062"/>
    </location>
</feature>
<dbReference type="InterPro" id="IPR036942">
    <property type="entry name" value="Beta-barrel_TonB_sf"/>
</dbReference>
<comment type="caution">
    <text evidence="13">The sequence shown here is derived from an EMBL/GenBank/DDBJ whole genome shotgun (WGS) entry which is preliminary data.</text>
</comment>
<dbReference type="Gene3D" id="2.40.170.20">
    <property type="entry name" value="TonB-dependent receptor, beta-barrel domain"/>
    <property type="match status" value="1"/>
</dbReference>
<dbReference type="NCBIfam" id="TIGR04057">
    <property type="entry name" value="SusC_RagA_signa"/>
    <property type="match status" value="1"/>
</dbReference>
<accession>A0A1V9FR07</accession>
<evidence type="ECO:0000256" key="5">
    <source>
        <dbReference type="ARBA" id="ARBA00023077"/>
    </source>
</evidence>
<comment type="subcellular location">
    <subcellularLocation>
        <location evidence="1 8">Cell outer membrane</location>
        <topology evidence="1 8">Multi-pass membrane protein</topology>
    </subcellularLocation>
</comment>